<reference evidence="2" key="1">
    <citation type="journal article" date="2018" name="Genome Biol.">
        <title>SKESA: strategic k-mer extension for scrupulous assemblies.</title>
        <authorList>
            <person name="Souvorov A."/>
            <person name="Agarwala R."/>
            <person name="Lipman D.J."/>
        </authorList>
    </citation>
    <scope>NUCLEOTIDE SEQUENCE</scope>
    <source>
        <strain evidence="2">MA.BD-PM-2007-07-002432</strain>
    </source>
</reference>
<accession>A0A744X6V7</accession>
<organism evidence="2">
    <name type="scientific">Salmonella enterica</name>
    <name type="common">Salmonella choleraesuis</name>
    <dbReference type="NCBI Taxonomy" id="28901"/>
    <lineage>
        <taxon>Bacteria</taxon>
        <taxon>Pseudomonadati</taxon>
        <taxon>Pseudomonadota</taxon>
        <taxon>Gammaproteobacteria</taxon>
        <taxon>Enterobacterales</taxon>
        <taxon>Enterobacteriaceae</taxon>
        <taxon>Salmonella</taxon>
    </lineage>
</organism>
<comment type="caution">
    <text evidence="2">The sequence shown here is derived from an EMBL/GenBank/DDBJ whole genome shotgun (WGS) entry which is preliminary data.</text>
</comment>
<name>A0A744X6V7_SALER</name>
<reference evidence="2" key="2">
    <citation type="submission" date="2020-02" db="EMBL/GenBank/DDBJ databases">
        <authorList>
            <consortium name="NCBI Pathogen Detection Project"/>
        </authorList>
    </citation>
    <scope>NUCLEOTIDE SEQUENCE</scope>
    <source>
        <strain evidence="2">MA.BD-PM-2007-07-002432</strain>
    </source>
</reference>
<evidence type="ECO:0000256" key="1">
    <source>
        <dbReference type="SAM" id="Phobius"/>
    </source>
</evidence>
<evidence type="ECO:0000313" key="2">
    <source>
        <dbReference type="EMBL" id="HAF2950810.1"/>
    </source>
</evidence>
<keyword evidence="1" id="KW-0812">Transmembrane</keyword>
<gene>
    <name evidence="2" type="ORF">G8L54_004534</name>
</gene>
<dbReference type="EMBL" id="DAAUFV010000036">
    <property type="protein sequence ID" value="HAF2950810.1"/>
    <property type="molecule type" value="Genomic_DNA"/>
</dbReference>
<dbReference type="AlphaFoldDB" id="A0A744X6V7"/>
<keyword evidence="1" id="KW-1133">Transmembrane helix</keyword>
<proteinExistence type="predicted"/>
<feature type="transmembrane region" description="Helical" evidence="1">
    <location>
        <begin position="6"/>
        <end position="23"/>
    </location>
</feature>
<protein>
    <submittedName>
        <fullName evidence="2">Uncharacterized protein</fullName>
    </submittedName>
</protein>
<sequence>MSKSMIILAVFCLAAIIAGYHYYRTQTYWIIWRVLTDSVDFSMNRAFAGS</sequence>
<keyword evidence="1" id="KW-0472">Membrane</keyword>